<proteinExistence type="predicted"/>
<dbReference type="EMBL" id="LUGH01001638">
    <property type="protein sequence ID" value="OBZ80886.1"/>
    <property type="molecule type" value="Genomic_DNA"/>
</dbReference>
<accession>A0A1C7MWQ7</accession>
<feature type="region of interest" description="Disordered" evidence="1">
    <location>
        <begin position="48"/>
        <end position="81"/>
    </location>
</feature>
<dbReference type="AlphaFoldDB" id="A0A1C7MWQ7"/>
<feature type="compositionally biased region" description="Polar residues" evidence="1">
    <location>
        <begin position="64"/>
        <end position="74"/>
    </location>
</feature>
<feature type="compositionally biased region" description="Basic and acidic residues" evidence="1">
    <location>
        <begin position="48"/>
        <end position="63"/>
    </location>
</feature>
<organism evidence="2 3">
    <name type="scientific">Choanephora cucurbitarum</name>
    <dbReference type="NCBI Taxonomy" id="101091"/>
    <lineage>
        <taxon>Eukaryota</taxon>
        <taxon>Fungi</taxon>
        <taxon>Fungi incertae sedis</taxon>
        <taxon>Mucoromycota</taxon>
        <taxon>Mucoromycotina</taxon>
        <taxon>Mucoromycetes</taxon>
        <taxon>Mucorales</taxon>
        <taxon>Mucorineae</taxon>
        <taxon>Choanephoraceae</taxon>
        <taxon>Choanephoroideae</taxon>
        <taxon>Choanephora</taxon>
    </lineage>
</organism>
<evidence type="ECO:0000313" key="3">
    <source>
        <dbReference type="Proteomes" id="UP000093000"/>
    </source>
</evidence>
<name>A0A1C7MWQ7_9FUNG</name>
<protein>
    <submittedName>
        <fullName evidence="2">Uncharacterized protein</fullName>
    </submittedName>
</protein>
<dbReference type="OrthoDB" id="2267841at2759"/>
<evidence type="ECO:0000256" key="1">
    <source>
        <dbReference type="SAM" id="MobiDB-lite"/>
    </source>
</evidence>
<reference evidence="2 3" key="1">
    <citation type="submission" date="2016-03" db="EMBL/GenBank/DDBJ databases">
        <title>Choanephora cucurbitarum.</title>
        <authorList>
            <person name="Min B."/>
            <person name="Park H."/>
            <person name="Park J.-H."/>
            <person name="Shin H.-D."/>
            <person name="Choi I.-G."/>
        </authorList>
    </citation>
    <scope>NUCLEOTIDE SEQUENCE [LARGE SCALE GENOMIC DNA]</scope>
    <source>
        <strain evidence="2 3">KUS-F28377</strain>
    </source>
</reference>
<sequence>MSSSTYQNSLQLPSSEKLFKCECSDCQLSLPLGYTYLKKRTYRIHQKRDSVKKPRTEVVRTSEADQSTASTYVGDSSEEVVGPSNDQPVAGNILAVTTASDECQSECTQSKYLPSTPIASLLFAMVLLLRKNQLSDLSCETVMAFCNMVLCLIEEDFRFPKSVATFDTWCELAQFASTSIKQYASCTTCHAIHPFDTAEEKQAIQQQPKCLDEGLFLNSSACQTSLLARNQYGTLAPVRTSFSNSLINTLKTFFMRDEFADRIQQWKQRQVLPDTLSDIYDGDVWKTFKLKKTDTQ</sequence>
<dbReference type="InParanoid" id="A0A1C7MWQ7"/>
<gene>
    <name evidence="2" type="ORF">A0J61_11065</name>
</gene>
<comment type="caution">
    <text evidence="2">The sequence shown here is derived from an EMBL/GenBank/DDBJ whole genome shotgun (WGS) entry which is preliminary data.</text>
</comment>
<keyword evidence="3" id="KW-1185">Reference proteome</keyword>
<evidence type="ECO:0000313" key="2">
    <source>
        <dbReference type="EMBL" id="OBZ80886.1"/>
    </source>
</evidence>
<dbReference type="Proteomes" id="UP000093000">
    <property type="component" value="Unassembled WGS sequence"/>
</dbReference>
<dbReference type="STRING" id="101091.A0A1C7MWQ7"/>
<feature type="non-terminal residue" evidence="2">
    <location>
        <position position="296"/>
    </location>
</feature>